<comment type="caution">
    <text evidence="3">The sequence shown here is derived from an EMBL/GenBank/DDBJ whole genome shotgun (WGS) entry which is preliminary data.</text>
</comment>
<keyword evidence="1" id="KW-0732">Signal</keyword>
<dbReference type="PANTHER" id="PTHR32015">
    <property type="entry name" value="FASTING INDUCED LIPASE"/>
    <property type="match status" value="1"/>
</dbReference>
<dbReference type="Proteomes" id="UP001295740">
    <property type="component" value="Unassembled WGS sequence"/>
</dbReference>
<keyword evidence="4" id="KW-1185">Reference proteome</keyword>
<dbReference type="EMBL" id="CAUWAG010000006">
    <property type="protein sequence ID" value="CAJ2504275.1"/>
    <property type="molecule type" value="Genomic_DNA"/>
</dbReference>
<dbReference type="InterPro" id="IPR029058">
    <property type="entry name" value="AB_hydrolase_fold"/>
</dbReference>
<dbReference type="GO" id="GO:0016298">
    <property type="term" value="F:lipase activity"/>
    <property type="evidence" value="ECO:0007669"/>
    <property type="project" value="TreeGrafter"/>
</dbReference>
<accession>A0AAI8YGS1</accession>
<dbReference type="GO" id="GO:0016042">
    <property type="term" value="P:lipid catabolic process"/>
    <property type="evidence" value="ECO:0007669"/>
    <property type="project" value="InterPro"/>
</dbReference>
<reference evidence="3" key="1">
    <citation type="submission" date="2023-10" db="EMBL/GenBank/DDBJ databases">
        <authorList>
            <person name="Hackl T."/>
        </authorList>
    </citation>
    <scope>NUCLEOTIDE SEQUENCE</scope>
</reference>
<gene>
    <name evidence="3" type="ORF">KHLLAP_LOCUS4743</name>
</gene>
<name>A0AAI8YGS1_9PEZI</name>
<dbReference type="AlphaFoldDB" id="A0AAI8YGS1"/>
<evidence type="ECO:0000313" key="3">
    <source>
        <dbReference type="EMBL" id="CAJ2504275.1"/>
    </source>
</evidence>
<feature type="signal peptide" evidence="1">
    <location>
        <begin position="1"/>
        <end position="24"/>
    </location>
</feature>
<feature type="domain" description="AB hydrolase-1" evidence="2">
    <location>
        <begin position="79"/>
        <end position="201"/>
    </location>
</feature>
<dbReference type="Gene3D" id="3.40.50.1820">
    <property type="entry name" value="alpha/beta hydrolase"/>
    <property type="match status" value="1"/>
</dbReference>
<dbReference type="PANTHER" id="PTHR32015:SF1">
    <property type="entry name" value="LIPASE"/>
    <property type="match status" value="1"/>
</dbReference>
<feature type="chain" id="PRO_5042517934" evidence="1">
    <location>
        <begin position="25"/>
        <end position="326"/>
    </location>
</feature>
<evidence type="ECO:0000313" key="4">
    <source>
        <dbReference type="Proteomes" id="UP001295740"/>
    </source>
</evidence>
<dbReference type="Pfam" id="PF00561">
    <property type="entry name" value="Abhydrolase_1"/>
    <property type="match status" value="1"/>
</dbReference>
<dbReference type="InterPro" id="IPR000073">
    <property type="entry name" value="AB_hydrolase_1"/>
</dbReference>
<evidence type="ECO:0000256" key="1">
    <source>
        <dbReference type="SAM" id="SignalP"/>
    </source>
</evidence>
<evidence type="ECO:0000259" key="2">
    <source>
        <dbReference type="Pfam" id="PF00561"/>
    </source>
</evidence>
<organism evidence="3 4">
    <name type="scientific">Anthostomella pinea</name>
    <dbReference type="NCBI Taxonomy" id="933095"/>
    <lineage>
        <taxon>Eukaryota</taxon>
        <taxon>Fungi</taxon>
        <taxon>Dikarya</taxon>
        <taxon>Ascomycota</taxon>
        <taxon>Pezizomycotina</taxon>
        <taxon>Sordariomycetes</taxon>
        <taxon>Xylariomycetidae</taxon>
        <taxon>Xylariales</taxon>
        <taxon>Xylariaceae</taxon>
        <taxon>Anthostomella</taxon>
    </lineage>
</organism>
<dbReference type="InterPro" id="IPR002918">
    <property type="entry name" value="Lipase_EstA/Esterase_EstB"/>
</dbReference>
<sequence>MAFTSRSLIAVLAAATTWSLPAAARPNPTPCPGAGASTRAEPLDIRDTTDIAVNIPSVLTESTLYGAPPNDFTCKSARNPVVLLHGLSADREVDLNLLQRELSTPERGYCTFSATYGAWPLTPWIGGLTDMTESARDIAAFIREVKEKTGADKVDVVGHSEGGVQALYVPLSQPGIAALVDHVVALGPAVHGADYFGFTDLWYVGGDATRALAKPFSELIFCPACEQMMPDGAITDAFDAATAAGGIKQEGNNVTVIMSRSDKLVTPDVSEIDEAGVRNVFVQDTCPDDRVGHAGLAWDKSVWRLVINALEKNDDVVFECEEGLEI</sequence>
<dbReference type="SUPFAM" id="SSF53474">
    <property type="entry name" value="alpha/beta-Hydrolases"/>
    <property type="match status" value="1"/>
</dbReference>
<proteinExistence type="predicted"/>
<protein>
    <submittedName>
        <fullName evidence="3">Uu.00g116690.m01.CDS01</fullName>
    </submittedName>
</protein>